<feature type="region of interest" description="Disordered" evidence="1">
    <location>
        <begin position="788"/>
        <end position="817"/>
    </location>
</feature>
<feature type="chain" id="PRO_5046335995" description="CCHC-type domain-containing protein" evidence="2">
    <location>
        <begin position="19"/>
        <end position="817"/>
    </location>
</feature>
<feature type="region of interest" description="Disordered" evidence="1">
    <location>
        <begin position="707"/>
        <end position="736"/>
    </location>
</feature>
<proteinExistence type="predicted"/>
<sequence length="817" mass="87583">MFEMLFVAAFLSHRPSLAAPSIALPPRRPSMQCLGSRPHRLGPPLPRCPVSVGVQSSRHATSRLVRGFSSLDSLREEVKRLQRSDPNAKEQWYSWCEQYGESKRDPLKHGEEFLQTFLSSYRTGMRLPQEAEQLKVENVTKALQRHRATLEQQFALPRFQADSNPGGGALVQAPAQVSSQLPSPTKRGARISKSAAVKGSPAEEQGHAGRRTRQRRSAWVDVARAAAGGSGPAPMAGGGRQEFYNFLSTTVIEIMQCLAEGQDGSGRGFPRFGSACRAVVRVAVAAAVLAPTVGPRKGVAMQKIVAAFEGLGTRSTSTTTTSERPCLVDAKGTGKPQPLRGDSWSSFCFKCMSFITSMYPTARDLHERAQSHEDAIRGIDGAKIDPDADRAQDQLHTVLAQLVEGESEEIVRNCESQKVLNQPEQKLEKLSSAIEARAQDITRYQQRAKKTVDDDIKTAVLIPMCPNPLKQHLQLNDDRFDFYDDVLDGATQCAETRRASQLDEPTPMDIGSLQKGACKGKNKGMGKGYCGKCWEVGHVAKGCKSGEGRDSDSRPRGARGKQGRASKGCRRAITGKASKGAPRGDKGCKTKRGGKKGLHCMGAPRDYEDQPGPEVGGLELCAVERAEQGAGPLDDIFLAALESLGSVFSGVGDSAPEPLADCAGAPVKREGLEGLGLYSAKYDQDHEAIDAAADSAAAAAIAPEEMRSDHPIDPDGSGIEHKAAGGQTSTDKEGSYAGHVGAKQRAFLNRANRIFLVKLRAKSAPKQQCAEAATNPMEIDRMIAALQKQESTGGAEASAGSAVESKVAEPMGFSQQV</sequence>
<keyword evidence="4" id="KW-1185">Reference proteome</keyword>
<evidence type="ECO:0000313" key="4">
    <source>
        <dbReference type="Proteomes" id="UP001189429"/>
    </source>
</evidence>
<feature type="compositionally biased region" description="Low complexity" evidence="1">
    <location>
        <begin position="793"/>
        <end position="809"/>
    </location>
</feature>
<accession>A0ABN9W7K6</accession>
<feature type="compositionally biased region" description="Basic and acidic residues" evidence="1">
    <location>
        <begin position="707"/>
        <end position="723"/>
    </location>
</feature>
<feature type="compositionally biased region" description="Basic and acidic residues" evidence="1">
    <location>
        <begin position="544"/>
        <end position="555"/>
    </location>
</feature>
<comment type="caution">
    <text evidence="3">The sequence shown here is derived from an EMBL/GenBank/DDBJ whole genome shotgun (WGS) entry which is preliminary data.</text>
</comment>
<gene>
    <name evidence="3" type="ORF">PCOR1329_LOCUS64158</name>
</gene>
<evidence type="ECO:0008006" key="5">
    <source>
        <dbReference type="Google" id="ProtNLM"/>
    </source>
</evidence>
<feature type="compositionally biased region" description="Basic residues" evidence="1">
    <location>
        <begin position="556"/>
        <end position="570"/>
    </location>
</feature>
<feature type="region of interest" description="Disordered" evidence="1">
    <location>
        <begin position="544"/>
        <end position="591"/>
    </location>
</feature>
<feature type="region of interest" description="Disordered" evidence="1">
    <location>
        <begin position="315"/>
        <end position="335"/>
    </location>
</feature>
<keyword evidence="2" id="KW-0732">Signal</keyword>
<reference evidence="3" key="1">
    <citation type="submission" date="2023-10" db="EMBL/GenBank/DDBJ databases">
        <authorList>
            <person name="Chen Y."/>
            <person name="Shah S."/>
            <person name="Dougan E. K."/>
            <person name="Thang M."/>
            <person name="Chan C."/>
        </authorList>
    </citation>
    <scope>NUCLEOTIDE SEQUENCE [LARGE SCALE GENOMIC DNA]</scope>
</reference>
<dbReference type="EMBL" id="CAUYUJ010018170">
    <property type="protein sequence ID" value="CAK0881245.1"/>
    <property type="molecule type" value="Genomic_DNA"/>
</dbReference>
<feature type="signal peptide" evidence="2">
    <location>
        <begin position="1"/>
        <end position="18"/>
    </location>
</feature>
<protein>
    <recommendedName>
        <fullName evidence="5">CCHC-type domain-containing protein</fullName>
    </recommendedName>
</protein>
<dbReference type="Proteomes" id="UP001189429">
    <property type="component" value="Unassembled WGS sequence"/>
</dbReference>
<evidence type="ECO:0000313" key="3">
    <source>
        <dbReference type="EMBL" id="CAK0881245.1"/>
    </source>
</evidence>
<organism evidence="3 4">
    <name type="scientific">Prorocentrum cordatum</name>
    <dbReference type="NCBI Taxonomy" id="2364126"/>
    <lineage>
        <taxon>Eukaryota</taxon>
        <taxon>Sar</taxon>
        <taxon>Alveolata</taxon>
        <taxon>Dinophyceae</taxon>
        <taxon>Prorocentrales</taxon>
        <taxon>Prorocentraceae</taxon>
        <taxon>Prorocentrum</taxon>
    </lineage>
</organism>
<evidence type="ECO:0000256" key="2">
    <source>
        <dbReference type="SAM" id="SignalP"/>
    </source>
</evidence>
<feature type="region of interest" description="Disordered" evidence="1">
    <location>
        <begin position="163"/>
        <end position="217"/>
    </location>
</feature>
<name>A0ABN9W7K6_9DINO</name>
<evidence type="ECO:0000256" key="1">
    <source>
        <dbReference type="SAM" id="MobiDB-lite"/>
    </source>
</evidence>